<accession>A0A8H6XJQ6</accession>
<protein>
    <recommendedName>
        <fullName evidence="2">DUF6534 domain-containing protein</fullName>
    </recommendedName>
</protein>
<feature type="transmembrane region" description="Helical" evidence="1">
    <location>
        <begin position="93"/>
        <end position="111"/>
    </location>
</feature>
<feature type="transmembrane region" description="Helical" evidence="1">
    <location>
        <begin position="170"/>
        <end position="193"/>
    </location>
</feature>
<dbReference type="Proteomes" id="UP000623467">
    <property type="component" value="Unassembled WGS sequence"/>
</dbReference>
<keyword evidence="4" id="KW-1185">Reference proteome</keyword>
<evidence type="ECO:0000313" key="4">
    <source>
        <dbReference type="Proteomes" id="UP000623467"/>
    </source>
</evidence>
<feature type="transmembrane region" description="Helical" evidence="1">
    <location>
        <begin position="52"/>
        <end position="73"/>
    </location>
</feature>
<dbReference type="OrthoDB" id="2681808at2759"/>
<reference evidence="3" key="1">
    <citation type="submission" date="2020-05" db="EMBL/GenBank/DDBJ databases">
        <title>Mycena genomes resolve the evolution of fungal bioluminescence.</title>
        <authorList>
            <person name="Tsai I.J."/>
        </authorList>
    </citation>
    <scope>NUCLEOTIDE SEQUENCE</scope>
    <source>
        <strain evidence="3">160909Yilan</strain>
    </source>
</reference>
<dbReference type="InterPro" id="IPR045339">
    <property type="entry name" value="DUF6534"/>
</dbReference>
<dbReference type="AlphaFoldDB" id="A0A8H6XJQ6"/>
<dbReference type="PANTHER" id="PTHR40465:SF1">
    <property type="entry name" value="DUF6534 DOMAIN-CONTAINING PROTEIN"/>
    <property type="match status" value="1"/>
</dbReference>
<feature type="transmembrane region" description="Helical" evidence="1">
    <location>
        <begin position="123"/>
        <end position="144"/>
    </location>
</feature>
<comment type="caution">
    <text evidence="3">The sequence shown here is derived from an EMBL/GenBank/DDBJ whole genome shotgun (WGS) entry which is preliminary data.</text>
</comment>
<feature type="transmembrane region" description="Helical" evidence="1">
    <location>
        <begin position="214"/>
        <end position="237"/>
    </location>
</feature>
<keyword evidence="1" id="KW-1133">Transmembrane helix</keyword>
<keyword evidence="1" id="KW-0472">Membrane</keyword>
<evidence type="ECO:0000313" key="3">
    <source>
        <dbReference type="EMBL" id="KAF7341752.1"/>
    </source>
</evidence>
<gene>
    <name evidence="3" type="ORF">MSAN_02074000</name>
</gene>
<feature type="domain" description="DUF6534" evidence="2">
    <location>
        <begin position="178"/>
        <end position="263"/>
    </location>
</feature>
<sequence>MAPSIAPAKILVPVTGPMILGFMWSYMLYGGLVVQIYMYTEAFPTDRRGLKILVWVVLFFETCFTALMTVAAWNMFGSGWGQLDVLLQLNWSWGFLPFVSGILSTLAQGFYTWRIWHLTKQFWWPVPIILTILAQYVALFWFGIQASDFKGVWNIAGLYTSVFPQNPEGIGSWLAAIAFSDVLITIALTSHFWRCKQKTKFAGTTGMLNRLIRLSIETGALTSIPAIVDVILCIGFFSYNITVFLVLGKLYSNVLMATLNGRMSSGPSRGGDVSVQTVFWGELIDMAPDVPVHVHVNEVKDESQ</sequence>
<evidence type="ECO:0000259" key="2">
    <source>
        <dbReference type="Pfam" id="PF20152"/>
    </source>
</evidence>
<dbReference type="Pfam" id="PF20152">
    <property type="entry name" value="DUF6534"/>
    <property type="match status" value="1"/>
</dbReference>
<proteinExistence type="predicted"/>
<dbReference type="EMBL" id="JACAZH010000027">
    <property type="protein sequence ID" value="KAF7341752.1"/>
    <property type="molecule type" value="Genomic_DNA"/>
</dbReference>
<organism evidence="3 4">
    <name type="scientific">Mycena sanguinolenta</name>
    <dbReference type="NCBI Taxonomy" id="230812"/>
    <lineage>
        <taxon>Eukaryota</taxon>
        <taxon>Fungi</taxon>
        <taxon>Dikarya</taxon>
        <taxon>Basidiomycota</taxon>
        <taxon>Agaricomycotina</taxon>
        <taxon>Agaricomycetes</taxon>
        <taxon>Agaricomycetidae</taxon>
        <taxon>Agaricales</taxon>
        <taxon>Marasmiineae</taxon>
        <taxon>Mycenaceae</taxon>
        <taxon>Mycena</taxon>
    </lineage>
</organism>
<keyword evidence="1" id="KW-0812">Transmembrane</keyword>
<name>A0A8H6XJQ6_9AGAR</name>
<feature type="transmembrane region" description="Helical" evidence="1">
    <location>
        <begin position="19"/>
        <end position="40"/>
    </location>
</feature>
<evidence type="ECO:0000256" key="1">
    <source>
        <dbReference type="SAM" id="Phobius"/>
    </source>
</evidence>
<dbReference type="PANTHER" id="PTHR40465">
    <property type="entry name" value="CHROMOSOME 1, WHOLE GENOME SHOTGUN SEQUENCE"/>
    <property type="match status" value="1"/>
</dbReference>